<keyword evidence="4" id="KW-1185">Reference proteome</keyword>
<dbReference type="EMBL" id="FNIG01000005">
    <property type="protein sequence ID" value="SDN50329.1"/>
    <property type="molecule type" value="Genomic_DNA"/>
</dbReference>
<dbReference type="STRING" id="237069.SAMN05216498_2427"/>
<feature type="transmembrane region" description="Helical" evidence="1">
    <location>
        <begin position="38"/>
        <end position="60"/>
    </location>
</feature>
<feature type="transmembrane region" description="Helical" evidence="1">
    <location>
        <begin position="7"/>
        <end position="26"/>
    </location>
</feature>
<evidence type="ECO:0000313" key="4">
    <source>
        <dbReference type="Proteomes" id="UP000199334"/>
    </source>
</evidence>
<gene>
    <name evidence="3" type="ORF">SAMN05216498_2427</name>
</gene>
<dbReference type="RefSeq" id="WP_093856846.1">
    <property type="nucleotide sequence ID" value="NZ_BJVZ01000028.1"/>
</dbReference>
<evidence type="ECO:0000259" key="2">
    <source>
        <dbReference type="Pfam" id="PF07331"/>
    </source>
</evidence>
<keyword evidence="1" id="KW-1133">Transmembrane helix</keyword>
<feature type="transmembrane region" description="Helical" evidence="1">
    <location>
        <begin position="81"/>
        <end position="112"/>
    </location>
</feature>
<keyword evidence="1" id="KW-0472">Membrane</keyword>
<keyword evidence="1" id="KW-0812">Transmembrane</keyword>
<dbReference type="AlphaFoldDB" id="A0A1H0BXB9"/>
<organism evidence="3 4">
    <name type="scientific">Tenuibacillus multivorans</name>
    <dbReference type="NCBI Taxonomy" id="237069"/>
    <lineage>
        <taxon>Bacteria</taxon>
        <taxon>Bacillati</taxon>
        <taxon>Bacillota</taxon>
        <taxon>Bacilli</taxon>
        <taxon>Bacillales</taxon>
        <taxon>Bacillaceae</taxon>
        <taxon>Tenuibacillus</taxon>
    </lineage>
</organism>
<accession>A0A1H0BXB9</accession>
<feature type="transmembrane region" description="Helical" evidence="1">
    <location>
        <begin position="124"/>
        <end position="142"/>
    </location>
</feature>
<protein>
    <submittedName>
        <fullName evidence="3">Tripartite tricarboxylate transporter TctB family protein</fullName>
    </submittedName>
</protein>
<dbReference type="OrthoDB" id="2454096at2"/>
<evidence type="ECO:0000313" key="3">
    <source>
        <dbReference type="EMBL" id="SDN50329.1"/>
    </source>
</evidence>
<proteinExistence type="predicted"/>
<sequence>MRNAEIIFSLFLLAVSTVMFIIGLTYPYDTDFGPGPGFAPVWVSGLMIICTSALCISTFIKYRKENKKEDFFSSKIGVKNLLFFLGLLILTILLIDLIGMLVALGIFCMVVFRFIDKYSWKQSILVSLGTTIVIFLLFKYWLKIPIPSSGIIF</sequence>
<feature type="domain" description="DUF1468" evidence="2">
    <location>
        <begin position="7"/>
        <end position="147"/>
    </location>
</feature>
<dbReference type="Pfam" id="PF07331">
    <property type="entry name" value="TctB"/>
    <property type="match status" value="1"/>
</dbReference>
<dbReference type="Proteomes" id="UP000199334">
    <property type="component" value="Unassembled WGS sequence"/>
</dbReference>
<dbReference type="InterPro" id="IPR009936">
    <property type="entry name" value="DUF1468"/>
</dbReference>
<name>A0A1H0BXB9_9BACI</name>
<evidence type="ECO:0000256" key="1">
    <source>
        <dbReference type="SAM" id="Phobius"/>
    </source>
</evidence>
<reference evidence="3 4" key="1">
    <citation type="submission" date="2016-10" db="EMBL/GenBank/DDBJ databases">
        <authorList>
            <person name="de Groot N.N."/>
        </authorList>
    </citation>
    <scope>NUCLEOTIDE SEQUENCE [LARGE SCALE GENOMIC DNA]</scope>
    <source>
        <strain evidence="3 4">CGMCC 1.3442</strain>
    </source>
</reference>